<protein>
    <submittedName>
        <fullName evidence="2">Uncharacterized protein</fullName>
    </submittedName>
</protein>
<dbReference type="AlphaFoldDB" id="A0A6A7BF60"/>
<evidence type="ECO:0000313" key="3">
    <source>
        <dbReference type="Proteomes" id="UP000799423"/>
    </source>
</evidence>
<dbReference type="EMBL" id="MU006294">
    <property type="protein sequence ID" value="KAF2853892.1"/>
    <property type="molecule type" value="Genomic_DNA"/>
</dbReference>
<dbReference type="Proteomes" id="UP000799423">
    <property type="component" value="Unassembled WGS sequence"/>
</dbReference>
<gene>
    <name evidence="2" type="ORF">T440DRAFT_515375</name>
</gene>
<reference evidence="2" key="1">
    <citation type="submission" date="2020-01" db="EMBL/GenBank/DDBJ databases">
        <authorList>
            <consortium name="DOE Joint Genome Institute"/>
            <person name="Haridas S."/>
            <person name="Albert R."/>
            <person name="Binder M."/>
            <person name="Bloem J."/>
            <person name="Labutti K."/>
            <person name="Salamov A."/>
            <person name="Andreopoulos B."/>
            <person name="Baker S.E."/>
            <person name="Barry K."/>
            <person name="Bills G."/>
            <person name="Bluhm B.H."/>
            <person name="Cannon C."/>
            <person name="Castanera R."/>
            <person name="Culley D.E."/>
            <person name="Daum C."/>
            <person name="Ezra D."/>
            <person name="Gonzalez J.B."/>
            <person name="Henrissat B."/>
            <person name="Kuo A."/>
            <person name="Liang C."/>
            <person name="Lipzen A."/>
            <person name="Lutzoni F."/>
            <person name="Magnuson J."/>
            <person name="Mondo S."/>
            <person name="Nolan M."/>
            <person name="Ohm R."/>
            <person name="Pangilinan J."/>
            <person name="Park H.-J."/>
            <person name="Ramirez L."/>
            <person name="Alfaro M."/>
            <person name="Sun H."/>
            <person name="Tritt A."/>
            <person name="Yoshinaga Y."/>
            <person name="Zwiers L.-H."/>
            <person name="Turgeon B.G."/>
            <person name="Goodwin S.B."/>
            <person name="Spatafora J.W."/>
            <person name="Crous P.W."/>
            <person name="Grigoriev I.V."/>
        </authorList>
    </citation>
    <scope>NUCLEOTIDE SEQUENCE</scope>
    <source>
        <strain evidence="2">IPT5</strain>
    </source>
</reference>
<keyword evidence="3" id="KW-1185">Reference proteome</keyword>
<feature type="compositionally biased region" description="Basic and acidic residues" evidence="1">
    <location>
        <begin position="17"/>
        <end position="34"/>
    </location>
</feature>
<sequence length="50" mass="6305">MEVERCRLLEDLEKQKLANEKQKREHEEEMKAQEDQYQNQRLRNEMLEKE</sequence>
<evidence type="ECO:0000256" key="1">
    <source>
        <dbReference type="SAM" id="MobiDB-lite"/>
    </source>
</evidence>
<evidence type="ECO:0000313" key="2">
    <source>
        <dbReference type="EMBL" id="KAF2853892.1"/>
    </source>
</evidence>
<accession>A0A6A7BF60</accession>
<proteinExistence type="predicted"/>
<name>A0A6A7BF60_9PLEO</name>
<organism evidence="2 3">
    <name type="scientific">Plenodomus tracheiphilus IPT5</name>
    <dbReference type="NCBI Taxonomy" id="1408161"/>
    <lineage>
        <taxon>Eukaryota</taxon>
        <taxon>Fungi</taxon>
        <taxon>Dikarya</taxon>
        <taxon>Ascomycota</taxon>
        <taxon>Pezizomycotina</taxon>
        <taxon>Dothideomycetes</taxon>
        <taxon>Pleosporomycetidae</taxon>
        <taxon>Pleosporales</taxon>
        <taxon>Pleosporineae</taxon>
        <taxon>Leptosphaeriaceae</taxon>
        <taxon>Plenodomus</taxon>
    </lineage>
</organism>
<feature type="region of interest" description="Disordered" evidence="1">
    <location>
        <begin position="17"/>
        <end position="50"/>
    </location>
</feature>